<feature type="coiled-coil region" evidence="2">
    <location>
        <begin position="244"/>
        <end position="271"/>
    </location>
</feature>
<dbReference type="InterPro" id="IPR043519">
    <property type="entry name" value="NT_sf"/>
</dbReference>
<protein>
    <submittedName>
        <fullName evidence="4">GTP pyrophosphokinase</fullName>
    </submittedName>
</protein>
<organism evidence="4 5">
    <name type="scientific">Clostridium gelidum</name>
    <dbReference type="NCBI Taxonomy" id="704125"/>
    <lineage>
        <taxon>Bacteria</taxon>
        <taxon>Bacillati</taxon>
        <taxon>Bacillota</taxon>
        <taxon>Clostridia</taxon>
        <taxon>Eubacteriales</taxon>
        <taxon>Clostridiaceae</taxon>
        <taxon>Clostridium</taxon>
    </lineage>
</organism>
<evidence type="ECO:0000256" key="1">
    <source>
        <dbReference type="ARBA" id="ARBA00004976"/>
    </source>
</evidence>
<dbReference type="EMBL" id="AP024849">
    <property type="protein sequence ID" value="BCZ47652.1"/>
    <property type="molecule type" value="Genomic_DNA"/>
</dbReference>
<name>A0ABM7T8B8_9CLOT</name>
<dbReference type="SUPFAM" id="SSF81301">
    <property type="entry name" value="Nucleotidyltransferase"/>
    <property type="match status" value="1"/>
</dbReference>
<gene>
    <name evidence="4" type="ORF">psyc5s11_37190</name>
</gene>
<evidence type="ECO:0000259" key="3">
    <source>
        <dbReference type="SMART" id="SM00954"/>
    </source>
</evidence>
<comment type="pathway">
    <text evidence="1">Purine metabolism; ppGpp biosynthesis; ppGpp from GTP: step 1/2.</text>
</comment>
<accession>A0ABM7T8B8</accession>
<evidence type="ECO:0000313" key="5">
    <source>
        <dbReference type="Proteomes" id="UP000824633"/>
    </source>
</evidence>
<dbReference type="PANTHER" id="PTHR41773">
    <property type="entry name" value="GTP PYROPHOSPHATASE-RELATED"/>
    <property type="match status" value="1"/>
</dbReference>
<dbReference type="Proteomes" id="UP000824633">
    <property type="component" value="Chromosome"/>
</dbReference>
<dbReference type="Gene3D" id="3.30.460.10">
    <property type="entry name" value="Beta Polymerase, domain 2"/>
    <property type="match status" value="1"/>
</dbReference>
<dbReference type="InterPro" id="IPR007685">
    <property type="entry name" value="RelA_SpoT"/>
</dbReference>
<proteinExistence type="predicted"/>
<sequence length="274" mass="32326">MKKGFNIDEFLLKYPHSKETILKDNINIDNVKEIYKDYMEYKNSYENQAEFIANILRSQKMVHSVKSRIKEPDRLIEKVIRKTIDRKSKYGSEFEFTIDNYKNEINDLIGIRVIHIFKDQWQEIHEFILKTWKVIEITANVRAGDNIEVFADQNIEVRSKASGYRSVHYLVEFYPTSQKVIAEIQVRTIFEEGYGEIDHRLRYSHKEIPEILQSNLLLFNRIVGSADEMASLINNLGKEWGAKELNLKNIIEKQKAEIAKLKKQVNKNNIENNL</sequence>
<dbReference type="RefSeq" id="WP_224033977.1">
    <property type="nucleotide sequence ID" value="NZ_AP024849.1"/>
</dbReference>
<feature type="domain" description="RelA/SpoT" evidence="3">
    <location>
        <begin position="67"/>
        <end position="209"/>
    </location>
</feature>
<keyword evidence="5" id="KW-1185">Reference proteome</keyword>
<keyword evidence="2" id="KW-0175">Coiled coil</keyword>
<evidence type="ECO:0000256" key="2">
    <source>
        <dbReference type="SAM" id="Coils"/>
    </source>
</evidence>
<reference evidence="5" key="1">
    <citation type="submission" date="2021-07" db="EMBL/GenBank/DDBJ databases">
        <title>Complete genome sequencing of a Clostridium isolate.</title>
        <authorList>
            <person name="Ueki A."/>
            <person name="Tonouchi A."/>
        </authorList>
    </citation>
    <scope>NUCLEOTIDE SEQUENCE [LARGE SCALE GENOMIC DNA]</scope>
    <source>
        <strain evidence="5">C5S11</strain>
    </source>
</reference>
<dbReference type="CDD" id="cd05399">
    <property type="entry name" value="NT_Rel-Spo_like"/>
    <property type="match status" value="1"/>
</dbReference>
<dbReference type="Pfam" id="PF04607">
    <property type="entry name" value="RelA_SpoT"/>
    <property type="match status" value="1"/>
</dbReference>
<dbReference type="SMART" id="SM00954">
    <property type="entry name" value="RelA_SpoT"/>
    <property type="match status" value="1"/>
</dbReference>
<evidence type="ECO:0000313" key="4">
    <source>
        <dbReference type="EMBL" id="BCZ47652.1"/>
    </source>
</evidence>
<dbReference type="PANTHER" id="PTHR41773:SF1">
    <property type="entry name" value="RELA_SPOT DOMAIN-CONTAINING PROTEIN"/>
    <property type="match status" value="1"/>
</dbReference>